<dbReference type="KEGG" id="llu:AKJ09_10128"/>
<protein>
    <recommendedName>
        <fullName evidence="3">Tetratricopeptide repeat protein</fullName>
    </recommendedName>
</protein>
<dbReference type="Proteomes" id="UP000064967">
    <property type="component" value="Chromosome"/>
</dbReference>
<dbReference type="InterPro" id="IPR011990">
    <property type="entry name" value="TPR-like_helical_dom_sf"/>
</dbReference>
<dbReference type="AlphaFoldDB" id="A0A0K1QDF7"/>
<name>A0A0K1QDF7_9BACT</name>
<dbReference type="STRING" id="1391654.AKJ09_10128"/>
<dbReference type="EMBL" id="CP012333">
    <property type="protein sequence ID" value="AKV03465.1"/>
    <property type="molecule type" value="Genomic_DNA"/>
</dbReference>
<dbReference type="Gene3D" id="1.25.40.10">
    <property type="entry name" value="Tetratricopeptide repeat domain"/>
    <property type="match status" value="1"/>
</dbReference>
<sequence>MAPSQDTDDELSYEDEIALVNELTSAGVRFHALTHCITALALEPNRQEWRAHLADLLADEKLRRALEEDTFLGAHAARAYWLHRNGKLGEAIEIVAQLQHGAPHAGFAPWLARWCEEAAAGKLRVDPTLLVQACMPAMSLGLGRMTFLPAEQAAAEELVPVILLARSQAPGDVRTALVASAILRRAGRLDDALDATAAVETSARGGKFVAMAEATRGFVLRALRRFDEALTCFDRAFEAEGDPVHRLEQFRVLVDAGRWNDALARLEVYRGLTELEAEEEIAFELVTALESAGAPPPVEPPLDLVRRRILGHGLLVQMGDVMGNSARRIGASLRDGATANTVVDKEALPSPELDEWITSISEYDEREFEPSSDFLDLWSAASMLRPPAENAHAWVSAFLHPRMPNTRMTPGPIAIHRWQVVAMIGLALSETGWAGTEKRTVLLALLRGPMDGSLGAVIRVAAEVALHEPLATKEIRDRLLELVELFEAEASGALLRTLRIALDMLPFTPRDVIERLADADVD</sequence>
<evidence type="ECO:0000313" key="2">
    <source>
        <dbReference type="Proteomes" id="UP000064967"/>
    </source>
</evidence>
<organism evidence="1 2">
    <name type="scientific">Labilithrix luteola</name>
    <dbReference type="NCBI Taxonomy" id="1391654"/>
    <lineage>
        <taxon>Bacteria</taxon>
        <taxon>Pseudomonadati</taxon>
        <taxon>Myxococcota</taxon>
        <taxon>Polyangia</taxon>
        <taxon>Polyangiales</taxon>
        <taxon>Labilitrichaceae</taxon>
        <taxon>Labilithrix</taxon>
    </lineage>
</organism>
<evidence type="ECO:0000313" key="1">
    <source>
        <dbReference type="EMBL" id="AKV03465.1"/>
    </source>
</evidence>
<dbReference type="SUPFAM" id="SSF48452">
    <property type="entry name" value="TPR-like"/>
    <property type="match status" value="1"/>
</dbReference>
<accession>A0A0K1QDF7</accession>
<reference evidence="1 2" key="1">
    <citation type="submission" date="2015-08" db="EMBL/GenBank/DDBJ databases">
        <authorList>
            <person name="Babu N.S."/>
            <person name="Beckwith C.J."/>
            <person name="Beseler K.G."/>
            <person name="Brison A."/>
            <person name="Carone J.V."/>
            <person name="Caskin T.P."/>
            <person name="Diamond M."/>
            <person name="Durham M.E."/>
            <person name="Foxe J.M."/>
            <person name="Go M."/>
            <person name="Henderson B.A."/>
            <person name="Jones I.B."/>
            <person name="McGettigan J.A."/>
            <person name="Micheletti S.J."/>
            <person name="Nasrallah M.E."/>
            <person name="Ortiz D."/>
            <person name="Piller C.R."/>
            <person name="Privatt S.R."/>
            <person name="Schneider S.L."/>
            <person name="Sharp S."/>
            <person name="Smith T.C."/>
            <person name="Stanton J.D."/>
            <person name="Ullery H.E."/>
            <person name="Wilson R.J."/>
            <person name="Serrano M.G."/>
            <person name="Buck G."/>
            <person name="Lee V."/>
            <person name="Wang Y."/>
            <person name="Carvalho R."/>
            <person name="Voegtly L."/>
            <person name="Shi R."/>
            <person name="Duckworth R."/>
            <person name="Johnson A."/>
            <person name="Loviza R."/>
            <person name="Walstead R."/>
            <person name="Shah Z."/>
            <person name="Kiflezghi M."/>
            <person name="Wade K."/>
            <person name="Ball S.L."/>
            <person name="Bradley K.W."/>
            <person name="Asai D.J."/>
            <person name="Bowman C.A."/>
            <person name="Russell D.A."/>
            <person name="Pope W.H."/>
            <person name="Jacobs-Sera D."/>
            <person name="Hendrix R.W."/>
            <person name="Hatfull G.F."/>
        </authorList>
    </citation>
    <scope>NUCLEOTIDE SEQUENCE [LARGE SCALE GENOMIC DNA]</scope>
    <source>
        <strain evidence="1 2">DSM 27648</strain>
    </source>
</reference>
<dbReference type="RefSeq" id="WP_146654233.1">
    <property type="nucleotide sequence ID" value="NZ_CP012333.1"/>
</dbReference>
<keyword evidence="2" id="KW-1185">Reference proteome</keyword>
<dbReference type="OrthoDB" id="5496062at2"/>
<gene>
    <name evidence="1" type="ORF">AKJ09_10128</name>
</gene>
<proteinExistence type="predicted"/>
<evidence type="ECO:0008006" key="3">
    <source>
        <dbReference type="Google" id="ProtNLM"/>
    </source>
</evidence>